<accession>A0A1Y1IRL8</accession>
<gene>
    <name evidence="3" type="ORF">KFL_014350010</name>
</gene>
<feature type="compositionally biased region" description="Basic and acidic residues" evidence="1">
    <location>
        <begin position="206"/>
        <end position="220"/>
    </location>
</feature>
<dbReference type="AlphaFoldDB" id="A0A1Y1IRL8"/>
<reference evidence="3 4" key="1">
    <citation type="journal article" date="2014" name="Nat. Commun.">
        <title>Klebsormidium flaccidum genome reveals primary factors for plant terrestrial adaptation.</title>
        <authorList>
            <person name="Hori K."/>
            <person name="Maruyama F."/>
            <person name="Fujisawa T."/>
            <person name="Togashi T."/>
            <person name="Yamamoto N."/>
            <person name="Seo M."/>
            <person name="Sato S."/>
            <person name="Yamada T."/>
            <person name="Mori H."/>
            <person name="Tajima N."/>
            <person name="Moriyama T."/>
            <person name="Ikeuchi M."/>
            <person name="Watanabe M."/>
            <person name="Wada H."/>
            <person name="Kobayashi K."/>
            <person name="Saito M."/>
            <person name="Masuda T."/>
            <person name="Sasaki-Sekimoto Y."/>
            <person name="Mashiguchi K."/>
            <person name="Awai K."/>
            <person name="Shimojima M."/>
            <person name="Masuda S."/>
            <person name="Iwai M."/>
            <person name="Nobusawa T."/>
            <person name="Narise T."/>
            <person name="Kondo S."/>
            <person name="Saito H."/>
            <person name="Sato R."/>
            <person name="Murakawa M."/>
            <person name="Ihara Y."/>
            <person name="Oshima-Yamada Y."/>
            <person name="Ohtaka K."/>
            <person name="Satoh M."/>
            <person name="Sonobe K."/>
            <person name="Ishii M."/>
            <person name="Ohtani R."/>
            <person name="Kanamori-Sato M."/>
            <person name="Honoki R."/>
            <person name="Miyazaki D."/>
            <person name="Mochizuki H."/>
            <person name="Umetsu J."/>
            <person name="Higashi K."/>
            <person name="Shibata D."/>
            <person name="Kamiya Y."/>
            <person name="Sato N."/>
            <person name="Nakamura Y."/>
            <person name="Tabata S."/>
            <person name="Ida S."/>
            <person name="Kurokawa K."/>
            <person name="Ohta H."/>
        </authorList>
    </citation>
    <scope>NUCLEOTIDE SEQUENCE [LARGE SCALE GENOMIC DNA]</scope>
    <source>
        <strain evidence="3 4">NIES-2285</strain>
    </source>
</reference>
<dbReference type="SUPFAM" id="SSF57756">
    <property type="entry name" value="Retrovirus zinc finger-like domains"/>
    <property type="match status" value="1"/>
</dbReference>
<sequence>MTTCYACGEKSHVRAYCQKANAECFMCGETEHISSVCRKLRGSARSGDKDRPDQKQFAGVAFTAWRKEAAGRVCRSLTRGAPNTSRREKSQFASYERLARTERIEGLRELSLNGGVVKIEAVQHGGLWEIVTVKKPRAFVAVKGPAKTGFRFGEEARKPPILAGRKLVEVKPVKYIEVDLDSDDEEEEVHRVDTEMEALKTMSQRKPWEPQRKAWEQGQR</sequence>
<evidence type="ECO:0000256" key="1">
    <source>
        <dbReference type="SAM" id="MobiDB-lite"/>
    </source>
</evidence>
<keyword evidence="4" id="KW-1185">Reference proteome</keyword>
<evidence type="ECO:0000259" key="2">
    <source>
        <dbReference type="SMART" id="SM00343"/>
    </source>
</evidence>
<dbReference type="GO" id="GO:0003676">
    <property type="term" value="F:nucleic acid binding"/>
    <property type="evidence" value="ECO:0007669"/>
    <property type="project" value="InterPro"/>
</dbReference>
<dbReference type="Gene3D" id="4.10.60.10">
    <property type="entry name" value="Zinc finger, CCHC-type"/>
    <property type="match status" value="1"/>
</dbReference>
<evidence type="ECO:0000313" key="4">
    <source>
        <dbReference type="Proteomes" id="UP000054558"/>
    </source>
</evidence>
<proteinExistence type="predicted"/>
<protein>
    <recommendedName>
        <fullName evidence="2">CCHC-type domain-containing protein</fullName>
    </recommendedName>
</protein>
<dbReference type="InterPro" id="IPR036875">
    <property type="entry name" value="Znf_CCHC_sf"/>
</dbReference>
<evidence type="ECO:0000313" key="3">
    <source>
        <dbReference type="EMBL" id="GAQ93314.1"/>
    </source>
</evidence>
<organism evidence="3 4">
    <name type="scientific">Klebsormidium nitens</name>
    <name type="common">Green alga</name>
    <name type="synonym">Ulothrix nitens</name>
    <dbReference type="NCBI Taxonomy" id="105231"/>
    <lineage>
        <taxon>Eukaryota</taxon>
        <taxon>Viridiplantae</taxon>
        <taxon>Streptophyta</taxon>
        <taxon>Klebsormidiophyceae</taxon>
        <taxon>Klebsormidiales</taxon>
        <taxon>Klebsormidiaceae</taxon>
        <taxon>Klebsormidium</taxon>
    </lineage>
</organism>
<name>A0A1Y1IRL8_KLENI</name>
<dbReference type="OrthoDB" id="1742531at2759"/>
<dbReference type="GO" id="GO:0008270">
    <property type="term" value="F:zinc ion binding"/>
    <property type="evidence" value="ECO:0007669"/>
    <property type="project" value="InterPro"/>
</dbReference>
<dbReference type="InterPro" id="IPR001878">
    <property type="entry name" value="Znf_CCHC"/>
</dbReference>
<feature type="domain" description="CCHC-type" evidence="2">
    <location>
        <begin position="23"/>
        <end position="39"/>
    </location>
</feature>
<dbReference type="EMBL" id="DF238384">
    <property type="protein sequence ID" value="GAQ93314.1"/>
    <property type="molecule type" value="Genomic_DNA"/>
</dbReference>
<feature type="domain" description="CCHC-type" evidence="2">
    <location>
        <begin position="3"/>
        <end position="19"/>
    </location>
</feature>
<feature type="region of interest" description="Disordered" evidence="1">
    <location>
        <begin position="200"/>
        <end position="220"/>
    </location>
</feature>
<dbReference type="SMART" id="SM00343">
    <property type="entry name" value="ZnF_C2HC"/>
    <property type="match status" value="2"/>
</dbReference>
<dbReference type="Proteomes" id="UP000054558">
    <property type="component" value="Unassembled WGS sequence"/>
</dbReference>